<accession>A0A818TNB8</accession>
<dbReference type="InterPro" id="IPR028027">
    <property type="entry name" value="SPMAP1"/>
</dbReference>
<comment type="caution">
    <text evidence="2">The sequence shown here is derived from an EMBL/GenBank/DDBJ whole genome shotgun (WGS) entry which is preliminary data.</text>
</comment>
<proteinExistence type="predicted"/>
<feature type="compositionally biased region" description="Polar residues" evidence="1">
    <location>
        <begin position="11"/>
        <end position="24"/>
    </location>
</feature>
<dbReference type="Pfam" id="PF15075">
    <property type="entry name" value="SPMAP1-like"/>
    <property type="match status" value="1"/>
</dbReference>
<evidence type="ECO:0000256" key="1">
    <source>
        <dbReference type="SAM" id="MobiDB-lite"/>
    </source>
</evidence>
<dbReference type="AlphaFoldDB" id="A0A818TNB8"/>
<evidence type="ECO:0000313" key="3">
    <source>
        <dbReference type="Proteomes" id="UP000663836"/>
    </source>
</evidence>
<protein>
    <submittedName>
        <fullName evidence="2">Uncharacterized protein</fullName>
    </submittedName>
</protein>
<gene>
    <name evidence="2" type="ORF">JBS370_LOCUS8134</name>
</gene>
<dbReference type="PANTHER" id="PTHR34221">
    <property type="entry name" value="HYPOTHETICAL PROTEIN LOC691189"/>
    <property type="match status" value="1"/>
</dbReference>
<evidence type="ECO:0000313" key="2">
    <source>
        <dbReference type="EMBL" id="CAF3679964.1"/>
    </source>
</evidence>
<name>A0A818TNB8_9BILA</name>
<organism evidence="2 3">
    <name type="scientific">Rotaria sordida</name>
    <dbReference type="NCBI Taxonomy" id="392033"/>
    <lineage>
        <taxon>Eukaryota</taxon>
        <taxon>Metazoa</taxon>
        <taxon>Spiralia</taxon>
        <taxon>Gnathifera</taxon>
        <taxon>Rotifera</taxon>
        <taxon>Eurotatoria</taxon>
        <taxon>Bdelloidea</taxon>
        <taxon>Philodinida</taxon>
        <taxon>Philodinidae</taxon>
        <taxon>Rotaria</taxon>
    </lineage>
</organism>
<dbReference type="Proteomes" id="UP000663836">
    <property type="component" value="Unassembled WGS sequence"/>
</dbReference>
<feature type="compositionally biased region" description="Basic and acidic residues" evidence="1">
    <location>
        <begin position="1"/>
        <end position="10"/>
    </location>
</feature>
<reference evidence="2" key="1">
    <citation type="submission" date="2021-02" db="EMBL/GenBank/DDBJ databases">
        <authorList>
            <person name="Nowell W R."/>
        </authorList>
    </citation>
    <scope>NUCLEOTIDE SEQUENCE</scope>
</reference>
<feature type="region of interest" description="Disordered" evidence="1">
    <location>
        <begin position="1"/>
        <end position="67"/>
    </location>
</feature>
<sequence length="328" mass="37798">MASPKREPSPKRSQTADSPLNTNRRQNHDESKPKTPRRRLASLNRSSSLYRHNKLYRSPPTPPPGVQFDREQSFILDCKAVSNISIDYSQANPKLGSVIPPYNSQLDPQVQNYFQFFGLPKTLEKTGQLASHESIAGRVHDRFFTNGHGFRYLSLRNKFGSGHSIEEVRGHELFLSDPKPVLNYNGLFGYRRNTPSLRRQPTIGTTTLSNTQNIVPFGRYSFIGCGKPYAFNCRCKFDRPCRCHNQDKLCPCVKAPFDILFLHDFSSIFERYPSISLQCAFSCTQYKSLQSKRYLYEQILRFNFRKTNRVRSPIDVRNATVYSSYVLL</sequence>
<dbReference type="EMBL" id="CAJOBD010000505">
    <property type="protein sequence ID" value="CAF3679964.1"/>
    <property type="molecule type" value="Genomic_DNA"/>
</dbReference>
<dbReference type="PANTHER" id="PTHR34221:SF4">
    <property type="entry name" value="CHROMOSOME LG9 OPEN READING FRAME, HUMAN C17ORF98"/>
    <property type="match status" value="1"/>
</dbReference>